<gene>
    <name evidence="3" type="ORF">OB919_15185</name>
</gene>
<dbReference type="EMBL" id="JAOPJZ010000015">
    <property type="protein sequence ID" value="MCU4753305.1"/>
    <property type="molecule type" value="Genomic_DNA"/>
</dbReference>
<evidence type="ECO:0000313" key="3">
    <source>
        <dbReference type="EMBL" id="MCU4753305.1"/>
    </source>
</evidence>
<dbReference type="RefSeq" id="WP_342809624.1">
    <property type="nucleotide sequence ID" value="NZ_JAOPJZ010000015.1"/>
</dbReference>
<name>A0AAP2ZAS0_9EURY</name>
<accession>A0AAP2ZAS0</accession>
<feature type="transmembrane region" description="Helical" evidence="1">
    <location>
        <begin position="55"/>
        <end position="79"/>
    </location>
</feature>
<dbReference type="AlphaFoldDB" id="A0AAP2ZAS0"/>
<feature type="transmembrane region" description="Helical" evidence="1">
    <location>
        <begin position="191"/>
        <end position="213"/>
    </location>
</feature>
<organism evidence="3 4">
    <name type="scientific">Natronosalvus hydrolyticus</name>
    <dbReference type="NCBI Taxonomy" id="2979988"/>
    <lineage>
        <taxon>Archaea</taxon>
        <taxon>Methanobacteriati</taxon>
        <taxon>Methanobacteriota</taxon>
        <taxon>Stenosarchaea group</taxon>
        <taxon>Halobacteria</taxon>
        <taxon>Halobacteriales</taxon>
        <taxon>Natrialbaceae</taxon>
        <taxon>Natronosalvus</taxon>
    </lineage>
</organism>
<dbReference type="Pfam" id="PF25231">
    <property type="entry name" value="DUF7847"/>
    <property type="match status" value="1"/>
</dbReference>
<protein>
    <recommendedName>
        <fullName evidence="2">DUF7847 domain-containing protein</fullName>
    </recommendedName>
</protein>
<comment type="caution">
    <text evidence="3">The sequence shown here is derived from an EMBL/GenBank/DDBJ whole genome shotgun (WGS) entry which is preliminary data.</text>
</comment>
<proteinExistence type="predicted"/>
<evidence type="ECO:0000313" key="4">
    <source>
        <dbReference type="Proteomes" id="UP001321047"/>
    </source>
</evidence>
<feature type="transmembrane region" description="Helical" evidence="1">
    <location>
        <begin position="21"/>
        <end position="43"/>
    </location>
</feature>
<reference evidence="3 4" key="1">
    <citation type="submission" date="2022-09" db="EMBL/GenBank/DDBJ databases">
        <title>Enrichment on poylsaccharides allowed isolation of novel metabolic and taxonomic groups of Haloarchaea.</title>
        <authorList>
            <person name="Sorokin D.Y."/>
            <person name="Elcheninov A.G."/>
            <person name="Khizhniak T.V."/>
            <person name="Kolganova T.V."/>
            <person name="Kublanov I.V."/>
        </authorList>
    </citation>
    <scope>NUCLEOTIDE SEQUENCE [LARGE SCALE GENOMIC DNA]</scope>
    <source>
        <strain evidence="3 4">AArc-curdl1</strain>
    </source>
</reference>
<evidence type="ECO:0000259" key="2">
    <source>
        <dbReference type="Pfam" id="PF25231"/>
    </source>
</evidence>
<keyword evidence="4" id="KW-1185">Reference proteome</keyword>
<keyword evidence="1" id="KW-0812">Transmembrane</keyword>
<feature type="transmembrane region" description="Helical" evidence="1">
    <location>
        <begin position="165"/>
        <end position="185"/>
    </location>
</feature>
<sequence>MAITIIDAMTDGYTRTATRAGAMLVAVFAVLSIASAVFAPTTLGPAGTTETAVGAWGLVTGVLSFVFAIGTVAAAIVALRTFAAGETERIPRALARHKIGFATLNAIVGAIVFGILVAAGTILFVIPGLFVLVSLYYWAVFVAVEDDNALEGFRRSYRLTRGNRIRLFGLGVAVVGLGTIALALVSAPLAFFGIAGALLGQVAAAVVTVYALATTVSAYEQLQGLEGLEVAESRETTPGTPA</sequence>
<dbReference type="Proteomes" id="UP001321047">
    <property type="component" value="Unassembled WGS sequence"/>
</dbReference>
<feature type="domain" description="DUF7847" evidence="2">
    <location>
        <begin position="4"/>
        <end position="222"/>
    </location>
</feature>
<evidence type="ECO:0000256" key="1">
    <source>
        <dbReference type="SAM" id="Phobius"/>
    </source>
</evidence>
<feature type="transmembrane region" description="Helical" evidence="1">
    <location>
        <begin position="124"/>
        <end position="144"/>
    </location>
</feature>
<dbReference type="InterPro" id="IPR057169">
    <property type="entry name" value="DUF7847"/>
</dbReference>
<keyword evidence="1" id="KW-0472">Membrane</keyword>
<feature type="transmembrane region" description="Helical" evidence="1">
    <location>
        <begin position="99"/>
        <end position="118"/>
    </location>
</feature>
<keyword evidence="1" id="KW-1133">Transmembrane helix</keyword>